<comment type="pathway">
    <text evidence="1">Glycerolipid metabolism; triacylglycerol biosynthesis.</text>
</comment>
<comment type="pathway">
    <text evidence="2">Lipid metabolism.</text>
</comment>
<keyword evidence="6 13" id="KW-0808">Transferase</keyword>
<evidence type="ECO:0000256" key="9">
    <source>
        <dbReference type="ARBA" id="ARBA00023315"/>
    </source>
</evidence>
<dbReference type="RefSeq" id="WP_077450457.1">
    <property type="nucleotide sequence ID" value="NZ_FUGE01000081.1"/>
</dbReference>
<evidence type="ECO:0000256" key="1">
    <source>
        <dbReference type="ARBA" id="ARBA00004771"/>
    </source>
</evidence>
<comment type="similarity">
    <text evidence="3">Belongs to the long-chain O-acyltransferase family.</text>
</comment>
<keyword evidence="14" id="KW-1185">Reference proteome</keyword>
<accession>A0A1R4GK38</accession>
<evidence type="ECO:0000256" key="8">
    <source>
        <dbReference type="ARBA" id="ARBA00023098"/>
    </source>
</evidence>
<dbReference type="InterPro" id="IPR004255">
    <property type="entry name" value="O-acyltransferase_WSD1_N"/>
</dbReference>
<dbReference type="PANTHER" id="PTHR31650">
    <property type="entry name" value="O-ACYLTRANSFERASE (WSD1-LIKE) FAMILY PROTEIN"/>
    <property type="match status" value="1"/>
</dbReference>
<dbReference type="Pfam" id="PF06974">
    <property type="entry name" value="WS_DGAT_C"/>
    <property type="match status" value="1"/>
</dbReference>
<dbReference type="UniPathway" id="UPA00282"/>
<dbReference type="InterPro" id="IPR014292">
    <property type="entry name" value="Acyl_transf_WS/DGAT"/>
</dbReference>
<dbReference type="Pfam" id="PF03007">
    <property type="entry name" value="WS_DGAT_cat"/>
    <property type="match status" value="1"/>
</dbReference>
<dbReference type="GO" id="GO:0051701">
    <property type="term" value="P:biological process involved in interaction with host"/>
    <property type="evidence" value="ECO:0007669"/>
    <property type="project" value="TreeGrafter"/>
</dbReference>
<protein>
    <recommendedName>
        <fullName evidence="4">diacylglycerol O-acyltransferase</fullName>
        <ecNumber evidence="4">2.3.1.20</ecNumber>
    </recommendedName>
</protein>
<dbReference type="PANTHER" id="PTHR31650:SF1">
    <property type="entry name" value="WAX ESTER SYNTHASE_DIACYLGLYCEROL ACYLTRANSFERASE 4-RELATED"/>
    <property type="match status" value="1"/>
</dbReference>
<evidence type="ECO:0000259" key="12">
    <source>
        <dbReference type="Pfam" id="PF06974"/>
    </source>
</evidence>
<evidence type="ECO:0000256" key="5">
    <source>
        <dbReference type="ARBA" id="ARBA00022516"/>
    </source>
</evidence>
<dbReference type="EC" id="2.3.1.20" evidence="4"/>
<dbReference type="GO" id="GO:0071731">
    <property type="term" value="P:response to nitric oxide"/>
    <property type="evidence" value="ECO:0007669"/>
    <property type="project" value="TreeGrafter"/>
</dbReference>
<evidence type="ECO:0000256" key="7">
    <source>
        <dbReference type="ARBA" id="ARBA00022798"/>
    </source>
</evidence>
<dbReference type="STRING" id="1945521.A1232T_00622"/>
<keyword evidence="7" id="KW-0319">Glycerol metabolism</keyword>
<dbReference type="OrthoDB" id="9810950at2"/>
<dbReference type="EMBL" id="FUGE01000081">
    <property type="protein sequence ID" value="SJM68455.1"/>
    <property type="molecule type" value="Genomic_DNA"/>
</dbReference>
<dbReference type="Proteomes" id="UP000188357">
    <property type="component" value="Unassembled WGS sequence"/>
</dbReference>
<dbReference type="NCBIfam" id="TIGR02946">
    <property type="entry name" value="acyl_WS_DGAT"/>
    <property type="match status" value="1"/>
</dbReference>
<evidence type="ECO:0000256" key="4">
    <source>
        <dbReference type="ARBA" id="ARBA00013244"/>
    </source>
</evidence>
<keyword evidence="9 13" id="KW-0012">Acyltransferase</keyword>
<dbReference type="GO" id="GO:0019432">
    <property type="term" value="P:triglyceride biosynthetic process"/>
    <property type="evidence" value="ECO:0007669"/>
    <property type="project" value="UniProtKB-UniPathway"/>
</dbReference>
<comment type="catalytic activity">
    <reaction evidence="10">
        <text>an acyl-CoA + a 1,2-diacyl-sn-glycerol = a triacyl-sn-glycerol + CoA</text>
        <dbReference type="Rhea" id="RHEA:10868"/>
        <dbReference type="ChEBI" id="CHEBI:17815"/>
        <dbReference type="ChEBI" id="CHEBI:57287"/>
        <dbReference type="ChEBI" id="CHEBI:58342"/>
        <dbReference type="ChEBI" id="CHEBI:64615"/>
        <dbReference type="EC" id="2.3.1.20"/>
    </reaction>
</comment>
<evidence type="ECO:0000259" key="11">
    <source>
        <dbReference type="Pfam" id="PF03007"/>
    </source>
</evidence>
<name>A0A1R4GK38_9GAMM</name>
<evidence type="ECO:0000313" key="14">
    <source>
        <dbReference type="Proteomes" id="UP000188357"/>
    </source>
</evidence>
<evidence type="ECO:0000256" key="3">
    <source>
        <dbReference type="ARBA" id="ARBA00009587"/>
    </source>
</evidence>
<dbReference type="GO" id="GO:0001666">
    <property type="term" value="P:response to hypoxia"/>
    <property type="evidence" value="ECO:0007669"/>
    <property type="project" value="TreeGrafter"/>
</dbReference>
<dbReference type="AlphaFoldDB" id="A0A1R4GK38"/>
<evidence type="ECO:0000256" key="2">
    <source>
        <dbReference type="ARBA" id="ARBA00005189"/>
    </source>
</evidence>
<dbReference type="InterPro" id="IPR009721">
    <property type="entry name" value="O-acyltransferase_WSD1_C"/>
</dbReference>
<reference evidence="13 14" key="1">
    <citation type="submission" date="2017-02" db="EMBL/GenBank/DDBJ databases">
        <authorList>
            <person name="Peterson S.W."/>
        </authorList>
    </citation>
    <scope>NUCLEOTIDE SEQUENCE [LARGE SCALE GENOMIC DNA]</scope>
    <source>
        <strain evidence="13">Psychrobacter_piechaudii</strain>
    </source>
</reference>
<feature type="domain" description="O-acyltransferase WSD1-like N-terminal" evidence="11">
    <location>
        <begin position="7"/>
        <end position="268"/>
    </location>
</feature>
<keyword evidence="8" id="KW-0443">Lipid metabolism</keyword>
<evidence type="ECO:0000256" key="10">
    <source>
        <dbReference type="ARBA" id="ARBA00048109"/>
    </source>
</evidence>
<evidence type="ECO:0000313" key="13">
    <source>
        <dbReference type="EMBL" id="SJM68455.1"/>
    </source>
</evidence>
<proteinExistence type="inferred from homology"/>
<feature type="domain" description="O-acyltransferase WSD1 C-terminal" evidence="12">
    <location>
        <begin position="307"/>
        <end position="451"/>
    </location>
</feature>
<dbReference type="GO" id="GO:0004144">
    <property type="term" value="F:diacylglycerol O-acyltransferase activity"/>
    <property type="evidence" value="ECO:0007669"/>
    <property type="project" value="UniProtKB-EC"/>
</dbReference>
<dbReference type="GO" id="GO:0005886">
    <property type="term" value="C:plasma membrane"/>
    <property type="evidence" value="ECO:0007669"/>
    <property type="project" value="TreeGrafter"/>
</dbReference>
<dbReference type="InterPro" id="IPR045034">
    <property type="entry name" value="O-acyltransferase_WSD1-like"/>
</dbReference>
<organism evidence="13 14">
    <name type="scientific">Psychrobacter piechaudii</name>
    <dbReference type="NCBI Taxonomy" id="1945521"/>
    <lineage>
        <taxon>Bacteria</taxon>
        <taxon>Pseudomonadati</taxon>
        <taxon>Pseudomonadota</taxon>
        <taxon>Gammaproteobacteria</taxon>
        <taxon>Moraxellales</taxon>
        <taxon>Moraxellaceae</taxon>
        <taxon>Psychrobacter</taxon>
    </lineage>
</organism>
<evidence type="ECO:0000256" key="6">
    <source>
        <dbReference type="ARBA" id="ARBA00022679"/>
    </source>
</evidence>
<dbReference type="GO" id="GO:0006071">
    <property type="term" value="P:glycerol metabolic process"/>
    <property type="evidence" value="ECO:0007669"/>
    <property type="project" value="UniProtKB-KW"/>
</dbReference>
<sequence length="458" mass="51460">MRVVSLVEQLFFLIEKHKQPMHVGGLFLFDIPTSAKPDFVTDLVRQIRNGETPPTFPFNQVLHNLTFWKTTEHFDLHYHFHHTVLSKPHSFQALLSYVSDVHANMLDKNYPLWECHIIEGIDNVPTISETEPKRFALYFKIHHSLVDGVAAMRIVEKSLSNSSTEVMTLPPWALLSRDEKNLKNIAPSKRTFSGIVKEQIGTIKPVFGELKNELKERKEPGFVSTIQAPTSPLNQRISNSRAFFATTYALSRFQKIAEVLQVSLNDVALAICSGALRSYLLQLEQLPEEPLIAFVPVSLRKDDSASGNQASLVLCNLATNVDDPIERIKAIHASMTMGKDKFGRMEQAQVINYSAISYAWEGVNLLTNAYPKKQAFNILISNVPGPKEPLYWNGATLSALYPASVVFNGQALNITFSSYLDKLHFGIVGCDKTLPNLEYLTEALDTELLKLEMICNLA</sequence>
<keyword evidence="5" id="KW-0444">Lipid biosynthesis</keyword>
<gene>
    <name evidence="13" type="primary">wax-dgaT_1</name>
    <name evidence="13" type="ORF">A1232T_00622</name>
</gene>